<sequence>MADAPDRQPGGSTRGHWALVYLLLAPALVVPLLVPIYDRTDPELFGFPFFFWFQFALILGAAALTITAYAVASRADAQDRATRRARRDAGRDAGRGAGGSGR</sequence>
<dbReference type="InterPro" id="IPR021741">
    <property type="entry name" value="DUF3311"/>
</dbReference>
<keyword evidence="2" id="KW-0472">Membrane</keyword>
<dbReference type="Proteomes" id="UP000523955">
    <property type="component" value="Unassembled WGS sequence"/>
</dbReference>
<accession>A0A7X0RIP3</accession>
<dbReference type="EMBL" id="JACKXE010000001">
    <property type="protein sequence ID" value="MBB6628025.1"/>
    <property type="molecule type" value="Genomic_DNA"/>
</dbReference>
<dbReference type="RefSeq" id="WP_185253118.1">
    <property type="nucleotide sequence ID" value="NZ_JACKXE010000001.1"/>
</dbReference>
<comment type="caution">
    <text evidence="3">The sequence shown here is derived from an EMBL/GenBank/DDBJ whole genome shotgun (WGS) entry which is preliminary data.</text>
</comment>
<feature type="region of interest" description="Disordered" evidence="1">
    <location>
        <begin position="74"/>
        <end position="102"/>
    </location>
</feature>
<proteinExistence type="predicted"/>
<keyword evidence="2" id="KW-0812">Transmembrane</keyword>
<keyword evidence="2" id="KW-1133">Transmembrane helix</keyword>
<evidence type="ECO:0000256" key="2">
    <source>
        <dbReference type="SAM" id="Phobius"/>
    </source>
</evidence>
<protein>
    <submittedName>
        <fullName evidence="3">DUF3311 domain-containing protein</fullName>
    </submittedName>
</protein>
<evidence type="ECO:0000313" key="4">
    <source>
        <dbReference type="Proteomes" id="UP000523955"/>
    </source>
</evidence>
<keyword evidence="4" id="KW-1185">Reference proteome</keyword>
<feature type="compositionally biased region" description="Basic and acidic residues" evidence="1">
    <location>
        <begin position="76"/>
        <end position="94"/>
    </location>
</feature>
<evidence type="ECO:0000313" key="3">
    <source>
        <dbReference type="EMBL" id="MBB6628025.1"/>
    </source>
</evidence>
<organism evidence="3 4">
    <name type="scientific">Nocardioides luti</name>
    <dbReference type="NCBI Taxonomy" id="2761101"/>
    <lineage>
        <taxon>Bacteria</taxon>
        <taxon>Bacillati</taxon>
        <taxon>Actinomycetota</taxon>
        <taxon>Actinomycetes</taxon>
        <taxon>Propionibacteriales</taxon>
        <taxon>Nocardioidaceae</taxon>
        <taxon>Nocardioides</taxon>
    </lineage>
</organism>
<dbReference type="Pfam" id="PF11755">
    <property type="entry name" value="DUF3311"/>
    <property type="match status" value="1"/>
</dbReference>
<feature type="transmembrane region" description="Helical" evidence="2">
    <location>
        <begin position="49"/>
        <end position="72"/>
    </location>
</feature>
<feature type="transmembrane region" description="Helical" evidence="2">
    <location>
        <begin position="17"/>
        <end position="37"/>
    </location>
</feature>
<dbReference type="AlphaFoldDB" id="A0A7X0RIP3"/>
<name>A0A7X0RIP3_9ACTN</name>
<evidence type="ECO:0000256" key="1">
    <source>
        <dbReference type="SAM" id="MobiDB-lite"/>
    </source>
</evidence>
<reference evidence="3 4" key="1">
    <citation type="submission" date="2020-08" db="EMBL/GenBank/DDBJ databases">
        <authorList>
            <person name="Seo M.-J."/>
        </authorList>
    </citation>
    <scope>NUCLEOTIDE SEQUENCE [LARGE SCALE GENOMIC DNA]</scope>
    <source>
        <strain evidence="3 4">KIGAM211</strain>
    </source>
</reference>
<gene>
    <name evidence="3" type="ORF">H5V45_11920</name>
</gene>